<dbReference type="PANTHER" id="PTHR35788:SF1">
    <property type="entry name" value="EXPORTED PROTEIN"/>
    <property type="match status" value="1"/>
</dbReference>
<dbReference type="EMBL" id="CP003629">
    <property type="protein sequence ID" value="AFQ44598.1"/>
    <property type="molecule type" value="Genomic_DNA"/>
</dbReference>
<dbReference type="RefSeq" id="WP_014903511.1">
    <property type="nucleotide sequence ID" value="NC_018515.1"/>
</dbReference>
<dbReference type="PANTHER" id="PTHR35788">
    <property type="entry name" value="EXPORTED PROTEIN-RELATED"/>
    <property type="match status" value="1"/>
</dbReference>
<dbReference type="Proteomes" id="UP000005262">
    <property type="component" value="Chromosome"/>
</dbReference>
<dbReference type="Pfam" id="PF04294">
    <property type="entry name" value="VanW"/>
    <property type="match status" value="1"/>
</dbReference>
<protein>
    <submittedName>
        <fullName evidence="2">Putative vancomycin resistance protein</fullName>
    </submittedName>
</protein>
<evidence type="ECO:0000313" key="2">
    <source>
        <dbReference type="EMBL" id="AFQ44598.1"/>
    </source>
</evidence>
<name>J7IZU2_DESMD</name>
<sequence length="374" mass="42246">MKKIRFLILVLLLQLCVTLGFGAVVSYGKTRDQAPSGLFIWGQDISYLSREQVSAQIREKLPNAITYEEEVYPLKWERTNAAIEQWLDQVYPPTTGSWISDVLQNLTRPLIAFRIDDLSLDREEGISQLQEFSRKINQPERIATIEFVDGQLKRTNGSTGIEVDIEATWLKLSQEHKQERVEAVVNIIQPQPSTYDIANIGDVLGDYSTFFNPHEDQRTNNVRLAAMALNNRLIPPGGVFSFNEVVGERTAASGYSPAIVFVDRSMIRDIGGGICQDSSTLYQAVRQANLAIVERHTHSLPVSYVIRGQDATVSYGILDFRFRNDTQGYLLISARTGTNWLRVRLFGIADNTHPKLQKPQGYPRGPESWNMDPK</sequence>
<organism evidence="2 3">
    <name type="scientific">Desulfosporosinus meridiei (strain ATCC BAA-275 / DSM 13257 / KCTC 12902 / NCIMB 13706 / S10)</name>
    <dbReference type="NCBI Taxonomy" id="768704"/>
    <lineage>
        <taxon>Bacteria</taxon>
        <taxon>Bacillati</taxon>
        <taxon>Bacillota</taxon>
        <taxon>Clostridia</taxon>
        <taxon>Eubacteriales</taxon>
        <taxon>Desulfitobacteriaceae</taxon>
        <taxon>Desulfosporosinus</taxon>
    </lineage>
</organism>
<evidence type="ECO:0000313" key="3">
    <source>
        <dbReference type="Proteomes" id="UP000005262"/>
    </source>
</evidence>
<dbReference type="eggNOG" id="COG2720">
    <property type="taxonomic scope" value="Bacteria"/>
</dbReference>
<evidence type="ECO:0000256" key="1">
    <source>
        <dbReference type="SAM" id="MobiDB-lite"/>
    </source>
</evidence>
<proteinExistence type="predicted"/>
<dbReference type="STRING" id="768704.Desmer_2686"/>
<reference evidence="3" key="2">
    <citation type="submission" date="2012-08" db="EMBL/GenBank/DDBJ databases">
        <title>Finished genome of Desulfosporosinus meridiei DSM 13257.</title>
        <authorList>
            <person name="Huntemann M."/>
            <person name="Wei C.-L."/>
            <person name="Han J."/>
            <person name="Detter J.C."/>
            <person name="Han C."/>
            <person name="Davenport K."/>
            <person name="Daligault H."/>
            <person name="Erkkila T."/>
            <person name="Gu W."/>
            <person name="Munk A.C.C."/>
            <person name="Teshima H."/>
            <person name="Xu Y."/>
            <person name="Chain P."/>
            <person name="Tapia R."/>
            <person name="Chen A."/>
            <person name="Krypides N."/>
            <person name="Mavromatis K."/>
            <person name="Markowitz V."/>
            <person name="Szeto E."/>
            <person name="Ivanova N."/>
            <person name="Mikhailova N."/>
            <person name="Ovchinnikova G."/>
            <person name="Pagani I."/>
            <person name="Pati A."/>
            <person name="Goodwin L."/>
            <person name="Peters L."/>
            <person name="Pitluck S."/>
            <person name="Woyke T."/>
            <person name="Pester M."/>
            <person name="Spring S."/>
            <person name="Ollivier B."/>
            <person name="Rattei T."/>
            <person name="Klenk H.-P."/>
            <person name="Wagner M."/>
            <person name="Loy A."/>
        </authorList>
    </citation>
    <scope>NUCLEOTIDE SEQUENCE [LARGE SCALE GENOMIC DNA]</scope>
    <source>
        <strain evidence="3">ATCC BAA-275 / DSM 13257 / NCIMB 13706 / S10</strain>
    </source>
</reference>
<gene>
    <name evidence="2" type="ordered locus">Desmer_2686</name>
</gene>
<keyword evidence="3" id="KW-1185">Reference proteome</keyword>
<dbReference type="OrthoDB" id="9797191at2"/>
<feature type="region of interest" description="Disordered" evidence="1">
    <location>
        <begin position="354"/>
        <end position="374"/>
    </location>
</feature>
<dbReference type="InterPro" id="IPR007391">
    <property type="entry name" value="Vancomycin_resist_VanW"/>
</dbReference>
<dbReference type="HOGENOM" id="CLU_011572_2_1_9"/>
<dbReference type="AlphaFoldDB" id="J7IZU2"/>
<dbReference type="InterPro" id="IPR052913">
    <property type="entry name" value="Glycopeptide_resist_protein"/>
</dbReference>
<dbReference type="KEGG" id="dmi:Desmer_2686"/>
<accession>J7IZU2</accession>
<reference evidence="2 3" key="1">
    <citation type="journal article" date="2012" name="J. Bacteriol.">
        <title>Complete genome sequences of Desulfosporosinus orientis DSM765T, Desulfosporosinus youngiae DSM17734T, Desulfosporosinus meridiei DSM13257T, and Desulfosporosinus acidiphilus DSM22704T.</title>
        <authorList>
            <person name="Pester M."/>
            <person name="Brambilla E."/>
            <person name="Alazard D."/>
            <person name="Rattei T."/>
            <person name="Weinmaier T."/>
            <person name="Han J."/>
            <person name="Lucas S."/>
            <person name="Lapidus A."/>
            <person name="Cheng J.F."/>
            <person name="Goodwin L."/>
            <person name="Pitluck S."/>
            <person name="Peters L."/>
            <person name="Ovchinnikova G."/>
            <person name="Teshima H."/>
            <person name="Detter J.C."/>
            <person name="Han C.S."/>
            <person name="Tapia R."/>
            <person name="Land M.L."/>
            <person name="Hauser L."/>
            <person name="Kyrpides N.C."/>
            <person name="Ivanova N.N."/>
            <person name="Pagani I."/>
            <person name="Huntmann M."/>
            <person name="Wei C.L."/>
            <person name="Davenport K.W."/>
            <person name="Daligault H."/>
            <person name="Chain P.S."/>
            <person name="Chen A."/>
            <person name="Mavromatis K."/>
            <person name="Markowitz V."/>
            <person name="Szeto E."/>
            <person name="Mikhailova N."/>
            <person name="Pati A."/>
            <person name="Wagner M."/>
            <person name="Woyke T."/>
            <person name="Ollivier B."/>
            <person name="Klenk H.P."/>
            <person name="Spring S."/>
            <person name="Loy A."/>
        </authorList>
    </citation>
    <scope>NUCLEOTIDE SEQUENCE [LARGE SCALE GENOMIC DNA]</scope>
    <source>
        <strain evidence="3">ATCC BAA-275 / DSM 13257 / NCIMB 13706 / S10</strain>
    </source>
</reference>